<proteinExistence type="predicted"/>
<dbReference type="EMBL" id="WHOA01000095">
    <property type="protein sequence ID" value="NOU72558.1"/>
    <property type="molecule type" value="Genomic_DNA"/>
</dbReference>
<name>A0ABX1XVH9_9BACL</name>
<evidence type="ECO:0000313" key="3">
    <source>
        <dbReference type="Proteomes" id="UP000616779"/>
    </source>
</evidence>
<dbReference type="Proteomes" id="UP000616779">
    <property type="component" value="Unassembled WGS sequence"/>
</dbReference>
<gene>
    <name evidence="2" type="ORF">GC098_14165</name>
</gene>
<protein>
    <submittedName>
        <fullName evidence="2">Uncharacterized protein</fullName>
    </submittedName>
</protein>
<dbReference type="RefSeq" id="WP_171643846.1">
    <property type="nucleotide sequence ID" value="NZ_WHOA01000095.1"/>
</dbReference>
<evidence type="ECO:0000313" key="2">
    <source>
        <dbReference type="EMBL" id="NOU72558.1"/>
    </source>
</evidence>
<sequence>MVYVDKMNETNVVFDWLGTHSELARILSIYVRLLAALLELLSKLFRKREKPTHQGQVGSSNGITTNHSS</sequence>
<feature type="compositionally biased region" description="Polar residues" evidence="1">
    <location>
        <begin position="53"/>
        <end position="69"/>
    </location>
</feature>
<evidence type="ECO:0000256" key="1">
    <source>
        <dbReference type="SAM" id="MobiDB-lite"/>
    </source>
</evidence>
<feature type="region of interest" description="Disordered" evidence="1">
    <location>
        <begin position="49"/>
        <end position="69"/>
    </location>
</feature>
<organism evidence="2 3">
    <name type="scientific">Paenibacillus phytorum</name>
    <dbReference type="NCBI Taxonomy" id="2654977"/>
    <lineage>
        <taxon>Bacteria</taxon>
        <taxon>Bacillati</taxon>
        <taxon>Bacillota</taxon>
        <taxon>Bacilli</taxon>
        <taxon>Bacillales</taxon>
        <taxon>Paenibacillaceae</taxon>
        <taxon>Paenibacillus</taxon>
    </lineage>
</organism>
<accession>A0ABX1XVH9</accession>
<keyword evidence="3" id="KW-1185">Reference proteome</keyword>
<reference evidence="2 3" key="1">
    <citation type="submission" date="2019-10" db="EMBL/GenBank/DDBJ databases">
        <title>Description of Paenibacillus terrestris sp. nov.</title>
        <authorList>
            <person name="Carlier A."/>
            <person name="Qi S."/>
        </authorList>
    </citation>
    <scope>NUCLEOTIDE SEQUENCE [LARGE SCALE GENOMIC DNA]</scope>
    <source>
        <strain evidence="2 3">LMG 31458</strain>
    </source>
</reference>
<comment type="caution">
    <text evidence="2">The sequence shown here is derived from an EMBL/GenBank/DDBJ whole genome shotgun (WGS) entry which is preliminary data.</text>
</comment>